<dbReference type="SMR" id="A0A482XFB6"/>
<dbReference type="AlphaFoldDB" id="A0A482XFB6"/>
<dbReference type="SMART" id="SM00028">
    <property type="entry name" value="TPR"/>
    <property type="match status" value="1"/>
</dbReference>
<feature type="repeat" description="TPR" evidence="1">
    <location>
        <begin position="60"/>
        <end position="93"/>
    </location>
</feature>
<dbReference type="SUPFAM" id="SSF48452">
    <property type="entry name" value="TPR-like"/>
    <property type="match status" value="1"/>
</dbReference>
<dbReference type="InterPro" id="IPR019734">
    <property type="entry name" value="TPR_rpt"/>
</dbReference>
<dbReference type="STRING" id="195883.A0A482XFB6"/>
<evidence type="ECO:0000256" key="1">
    <source>
        <dbReference type="PROSITE-ProRule" id="PRU00339"/>
    </source>
</evidence>
<sequence>MFRTKKDVDRYAQDVLRRVKNERERNMRCYNIAVQYYKVRDLESTRRYVCMYLAFKDDSASAHKLLGQALEGLKQKEKALAQYRRSVELESNQPELILKICELICDQDVHVDADKARYWCERAEDLFPHDPVVFRLKERLLTNGSTNHNANFSKEFEDLISSELKSRPVDVNVHVRQLKLYVDTGRTEAAYAHAQQIEAKKLFAHELQWYDYLTTLYKIYYDKNLPDVADCEFFVNWTMAIERYVMLCLAENQNSPPKSITECGNAIYRFDEVLHKAYAMLGKCKSYGQQSLSVKRSADFLEHMSAQLCLHLATFIFKKAKNEQGNWNEATRSAAPLLLFALVLAQPSEEQNMGGTPLKLSVAGEPLKAISNTVPQWTDAALHRHCQAGHVLISLANDQRQQYVDKVLHSCYKNWRERLFQKLFTFEETKNGLSMSHFVNHLMFSSPPRSDSSILRYLDDVIVQIPKQVGATASIQPGSLHHLVWLGVQGMRHAPPPPAATLPQRMPLPPHHFHTHHLFAALAIGDSSCHHTAASHDTVNRLDVDSFLYAAEYFDKKPSIGLQILKTQ</sequence>
<protein>
    <submittedName>
        <fullName evidence="2">Uncharacterized protein</fullName>
    </submittedName>
</protein>
<dbReference type="OrthoDB" id="2357150at2759"/>
<comment type="caution">
    <text evidence="2">The sequence shown here is derived from an EMBL/GenBank/DDBJ whole genome shotgun (WGS) entry which is preliminary data.</text>
</comment>
<dbReference type="FunFam" id="1.25.40.10:FF:000582">
    <property type="entry name" value="E3 SUMO-protein ligase RanBP2"/>
    <property type="match status" value="1"/>
</dbReference>
<evidence type="ECO:0000313" key="2">
    <source>
        <dbReference type="EMBL" id="RZF43968.1"/>
    </source>
</evidence>
<reference evidence="2 3" key="1">
    <citation type="journal article" date="2017" name="Gigascience">
        <title>Genome sequence of the small brown planthopper, Laodelphax striatellus.</title>
        <authorList>
            <person name="Zhu J."/>
            <person name="Jiang F."/>
            <person name="Wang X."/>
            <person name="Yang P."/>
            <person name="Bao Y."/>
            <person name="Zhao W."/>
            <person name="Wang W."/>
            <person name="Lu H."/>
            <person name="Wang Q."/>
            <person name="Cui N."/>
            <person name="Li J."/>
            <person name="Chen X."/>
            <person name="Luo L."/>
            <person name="Yu J."/>
            <person name="Kang L."/>
            <person name="Cui F."/>
        </authorList>
    </citation>
    <scope>NUCLEOTIDE SEQUENCE [LARGE SCALE GENOMIC DNA]</scope>
    <source>
        <strain evidence="2">Lst14</strain>
    </source>
</reference>
<dbReference type="PROSITE" id="PS50005">
    <property type="entry name" value="TPR"/>
    <property type="match status" value="1"/>
</dbReference>
<proteinExistence type="predicted"/>
<gene>
    <name evidence="2" type="ORF">LSTR_LSTR014744</name>
</gene>
<accession>A0A482XFB6</accession>
<dbReference type="InParanoid" id="A0A482XFB6"/>
<dbReference type="EMBL" id="QKKF02011889">
    <property type="protein sequence ID" value="RZF43968.1"/>
    <property type="molecule type" value="Genomic_DNA"/>
</dbReference>
<evidence type="ECO:0000313" key="3">
    <source>
        <dbReference type="Proteomes" id="UP000291343"/>
    </source>
</evidence>
<dbReference type="Gene3D" id="1.25.40.10">
    <property type="entry name" value="Tetratricopeptide repeat domain"/>
    <property type="match status" value="1"/>
</dbReference>
<keyword evidence="1" id="KW-0802">TPR repeat</keyword>
<dbReference type="InterPro" id="IPR011990">
    <property type="entry name" value="TPR-like_helical_dom_sf"/>
</dbReference>
<organism evidence="2 3">
    <name type="scientific">Laodelphax striatellus</name>
    <name type="common">Small brown planthopper</name>
    <name type="synonym">Delphax striatella</name>
    <dbReference type="NCBI Taxonomy" id="195883"/>
    <lineage>
        <taxon>Eukaryota</taxon>
        <taxon>Metazoa</taxon>
        <taxon>Ecdysozoa</taxon>
        <taxon>Arthropoda</taxon>
        <taxon>Hexapoda</taxon>
        <taxon>Insecta</taxon>
        <taxon>Pterygota</taxon>
        <taxon>Neoptera</taxon>
        <taxon>Paraneoptera</taxon>
        <taxon>Hemiptera</taxon>
        <taxon>Auchenorrhyncha</taxon>
        <taxon>Fulgoroidea</taxon>
        <taxon>Delphacidae</taxon>
        <taxon>Criomorphinae</taxon>
        <taxon>Laodelphax</taxon>
    </lineage>
</organism>
<keyword evidence="3" id="KW-1185">Reference proteome</keyword>
<name>A0A482XFB6_LAOST</name>
<dbReference type="Proteomes" id="UP000291343">
    <property type="component" value="Unassembled WGS sequence"/>
</dbReference>